<feature type="region of interest" description="Disordered" evidence="3">
    <location>
        <begin position="38"/>
        <end position="59"/>
    </location>
</feature>
<dbReference type="InterPro" id="IPR006671">
    <property type="entry name" value="Cyclin_N"/>
</dbReference>
<dbReference type="InterPro" id="IPR036915">
    <property type="entry name" value="Cyclin-like_sf"/>
</dbReference>
<feature type="region of interest" description="Disordered" evidence="3">
    <location>
        <begin position="1"/>
        <end position="24"/>
    </location>
</feature>
<evidence type="ECO:0000259" key="4">
    <source>
        <dbReference type="SMART" id="SM00385"/>
    </source>
</evidence>
<dbReference type="Pfam" id="PF02984">
    <property type="entry name" value="Cyclin_C"/>
    <property type="match status" value="1"/>
</dbReference>
<accession>A0ABR2LBX1</accession>
<reference evidence="6 7" key="1">
    <citation type="submission" date="2024-04" db="EMBL/GenBank/DDBJ databases">
        <title>Tritrichomonas musculus Genome.</title>
        <authorList>
            <person name="Alves-Ferreira E."/>
            <person name="Grigg M."/>
            <person name="Lorenzi H."/>
            <person name="Galac M."/>
        </authorList>
    </citation>
    <scope>NUCLEOTIDE SEQUENCE [LARGE SCALE GENOMIC DNA]</scope>
    <source>
        <strain evidence="6 7">EAF2021</strain>
    </source>
</reference>
<dbReference type="Proteomes" id="UP001470230">
    <property type="component" value="Unassembled WGS sequence"/>
</dbReference>
<keyword evidence="1 2" id="KW-0195">Cyclin</keyword>
<dbReference type="SUPFAM" id="SSF47954">
    <property type="entry name" value="Cyclin-like"/>
    <property type="match status" value="2"/>
</dbReference>
<organism evidence="6 7">
    <name type="scientific">Tritrichomonas musculus</name>
    <dbReference type="NCBI Taxonomy" id="1915356"/>
    <lineage>
        <taxon>Eukaryota</taxon>
        <taxon>Metamonada</taxon>
        <taxon>Parabasalia</taxon>
        <taxon>Tritrichomonadida</taxon>
        <taxon>Tritrichomonadidae</taxon>
        <taxon>Tritrichomonas</taxon>
    </lineage>
</organism>
<dbReference type="Gene3D" id="1.10.472.10">
    <property type="entry name" value="Cyclin-like"/>
    <property type="match status" value="2"/>
</dbReference>
<name>A0ABR2LBX1_9EUKA</name>
<evidence type="ECO:0000256" key="3">
    <source>
        <dbReference type="SAM" id="MobiDB-lite"/>
    </source>
</evidence>
<evidence type="ECO:0000256" key="2">
    <source>
        <dbReference type="RuleBase" id="RU000383"/>
    </source>
</evidence>
<feature type="compositionally biased region" description="Polar residues" evidence="3">
    <location>
        <begin position="38"/>
        <end position="56"/>
    </location>
</feature>
<evidence type="ECO:0000313" key="7">
    <source>
        <dbReference type="Proteomes" id="UP001470230"/>
    </source>
</evidence>
<feature type="domain" description="Cyclin-like" evidence="4">
    <location>
        <begin position="121"/>
        <end position="205"/>
    </location>
</feature>
<dbReference type="InterPro" id="IPR039361">
    <property type="entry name" value="Cyclin"/>
</dbReference>
<comment type="caution">
    <text evidence="6">The sequence shown here is derived from an EMBL/GenBank/DDBJ whole genome shotgun (WGS) entry which is preliminary data.</text>
</comment>
<comment type="similarity">
    <text evidence="2">Belongs to the cyclin family.</text>
</comment>
<dbReference type="SMART" id="SM01332">
    <property type="entry name" value="Cyclin_C"/>
    <property type="match status" value="1"/>
</dbReference>
<proteinExistence type="inferred from homology"/>
<sequence>MKSRIETSRSRPSSSNSHCNDIRHAGRVPLRQISTNRLQHAQNQKKVLSPANNPAPTQREYVHPEPFVHKEVPIGDIEDPQDIVEFEHVIYRTLRAEENAASALEFNQNEITLKDRDLLIDAICRFHYKLGLMTNTLYRFIGIFDRYLAVGQVPKSKLKLYGCAAFLIASKIEDIYPAQSTDLITLSEKAFTQRELFAAEIHIINAIGFETTFATPLFYLTQFMRINGDPKEIRDVKETREMREIREAKEAREAKIAILFARYILEICQSNGKFYGVKPALEASLAVFVTRIMQGKSNVWPEALEGYTQFTVEDLTPYANIVKGMLMQEDREETKFMRRKYGSDLFLNVAHWEIPSTWI</sequence>
<feature type="domain" description="Cyclin C-terminal" evidence="5">
    <location>
        <begin position="214"/>
        <end position="355"/>
    </location>
</feature>
<dbReference type="Pfam" id="PF00134">
    <property type="entry name" value="Cyclin_N"/>
    <property type="match status" value="1"/>
</dbReference>
<protein>
    <submittedName>
        <fullName evidence="6">Uncharacterized protein</fullName>
    </submittedName>
</protein>
<evidence type="ECO:0000313" key="6">
    <source>
        <dbReference type="EMBL" id="KAK8900586.1"/>
    </source>
</evidence>
<dbReference type="InterPro" id="IPR013763">
    <property type="entry name" value="Cyclin-like_dom"/>
</dbReference>
<keyword evidence="7" id="KW-1185">Reference proteome</keyword>
<dbReference type="EMBL" id="JAPFFF010000001">
    <property type="protein sequence ID" value="KAK8900586.1"/>
    <property type="molecule type" value="Genomic_DNA"/>
</dbReference>
<gene>
    <name evidence="6" type="ORF">M9Y10_002915</name>
</gene>
<evidence type="ECO:0000256" key="1">
    <source>
        <dbReference type="ARBA" id="ARBA00023127"/>
    </source>
</evidence>
<dbReference type="InterPro" id="IPR004367">
    <property type="entry name" value="Cyclin_C-dom"/>
</dbReference>
<dbReference type="PANTHER" id="PTHR10177">
    <property type="entry name" value="CYCLINS"/>
    <property type="match status" value="1"/>
</dbReference>
<dbReference type="SMART" id="SM00385">
    <property type="entry name" value="CYCLIN"/>
    <property type="match status" value="1"/>
</dbReference>
<evidence type="ECO:0000259" key="5">
    <source>
        <dbReference type="SMART" id="SM01332"/>
    </source>
</evidence>